<dbReference type="SMART" id="SM00448">
    <property type="entry name" value="REC"/>
    <property type="match status" value="1"/>
</dbReference>
<keyword evidence="3" id="KW-0238">DNA-binding</keyword>
<evidence type="ECO:0000256" key="3">
    <source>
        <dbReference type="ARBA" id="ARBA00023125"/>
    </source>
</evidence>
<feature type="domain" description="Response regulatory" evidence="7">
    <location>
        <begin position="6"/>
        <end position="122"/>
    </location>
</feature>
<dbReference type="Pfam" id="PF00072">
    <property type="entry name" value="Response_reg"/>
    <property type="match status" value="1"/>
</dbReference>
<comment type="caution">
    <text evidence="8">The sequence shown here is derived from an EMBL/GenBank/DDBJ whole genome shotgun (WGS) entry which is preliminary data.</text>
</comment>
<organism evidence="8 9">
    <name type="scientific">Accumulibacter regalis</name>
    <dbReference type="NCBI Taxonomy" id="522306"/>
    <lineage>
        <taxon>Bacteria</taxon>
        <taxon>Pseudomonadati</taxon>
        <taxon>Pseudomonadota</taxon>
        <taxon>Betaproteobacteria</taxon>
        <taxon>Candidatus Accumulibacter</taxon>
    </lineage>
</organism>
<feature type="domain" description="HTH luxR-type" evidence="6">
    <location>
        <begin position="147"/>
        <end position="212"/>
    </location>
</feature>
<dbReference type="InterPro" id="IPR039420">
    <property type="entry name" value="WalR-like"/>
</dbReference>
<dbReference type="GO" id="GO:0000160">
    <property type="term" value="P:phosphorelay signal transduction system"/>
    <property type="evidence" value="ECO:0007669"/>
    <property type="project" value="InterPro"/>
</dbReference>
<dbReference type="STRING" id="1454004.AW11_02453"/>
<proteinExistence type="predicted"/>
<dbReference type="Gene3D" id="3.40.50.2300">
    <property type="match status" value="1"/>
</dbReference>
<gene>
    <name evidence="8" type="primary">nreC</name>
    <name evidence="8" type="ORF">AW11_02453</name>
</gene>
<dbReference type="InterPro" id="IPR001789">
    <property type="entry name" value="Sig_transdc_resp-reg_receiver"/>
</dbReference>
<dbReference type="Pfam" id="PF00196">
    <property type="entry name" value="GerE"/>
    <property type="match status" value="1"/>
</dbReference>
<evidence type="ECO:0000256" key="2">
    <source>
        <dbReference type="ARBA" id="ARBA00023015"/>
    </source>
</evidence>
<evidence type="ECO:0000256" key="4">
    <source>
        <dbReference type="ARBA" id="ARBA00023163"/>
    </source>
</evidence>
<dbReference type="PRINTS" id="PR00038">
    <property type="entry name" value="HTHLUXR"/>
</dbReference>
<dbReference type="SMART" id="SM00421">
    <property type="entry name" value="HTH_LUXR"/>
    <property type="match status" value="1"/>
</dbReference>
<evidence type="ECO:0000313" key="9">
    <source>
        <dbReference type="Proteomes" id="UP000022141"/>
    </source>
</evidence>
<sequence>MNDRIRVVLADDHQLVRAGIRSLLGAFSGVEVVGEADDGATAIARVGECLPDLLLIDIAMKGMSGLVASAEIHRLYPAVRVIVLSMHADAEYVREALQVGAVGYLIKDAAPVELELALRAVMRGETWLSPSVSRQVVDGYLSRGKGGPPAADALTPRQSEILCRIAAGRGAKEIAFDLGISAKTVESHRAQIMERLGIHDVAGLTRYAIRNGLVSAAE</sequence>
<dbReference type="SUPFAM" id="SSF52172">
    <property type="entry name" value="CheY-like"/>
    <property type="match status" value="1"/>
</dbReference>
<dbReference type="InterPro" id="IPR016032">
    <property type="entry name" value="Sig_transdc_resp-reg_C-effctor"/>
</dbReference>
<dbReference type="EMBL" id="JEMY01000033">
    <property type="protein sequence ID" value="EXI87589.1"/>
    <property type="molecule type" value="Genomic_DNA"/>
</dbReference>
<dbReference type="PANTHER" id="PTHR43214">
    <property type="entry name" value="TWO-COMPONENT RESPONSE REGULATOR"/>
    <property type="match status" value="1"/>
</dbReference>
<dbReference type="PROSITE" id="PS50043">
    <property type="entry name" value="HTH_LUXR_2"/>
    <property type="match status" value="1"/>
</dbReference>
<evidence type="ECO:0000256" key="1">
    <source>
        <dbReference type="ARBA" id="ARBA00022553"/>
    </source>
</evidence>
<evidence type="ECO:0000256" key="5">
    <source>
        <dbReference type="PROSITE-ProRule" id="PRU00169"/>
    </source>
</evidence>
<dbReference type="GO" id="GO:0006355">
    <property type="term" value="P:regulation of DNA-templated transcription"/>
    <property type="evidence" value="ECO:0007669"/>
    <property type="project" value="InterPro"/>
</dbReference>
<dbReference type="InterPro" id="IPR058245">
    <property type="entry name" value="NreC/VraR/RcsB-like_REC"/>
</dbReference>
<dbReference type="PANTHER" id="PTHR43214:SF41">
    <property type="entry name" value="NITRATE_NITRITE RESPONSE REGULATOR PROTEIN NARP"/>
    <property type="match status" value="1"/>
</dbReference>
<dbReference type="InterPro" id="IPR000792">
    <property type="entry name" value="Tscrpt_reg_LuxR_C"/>
</dbReference>
<dbReference type="CDD" id="cd17535">
    <property type="entry name" value="REC_NarL-like"/>
    <property type="match status" value="1"/>
</dbReference>
<evidence type="ECO:0000313" key="8">
    <source>
        <dbReference type="EMBL" id="EXI87589.1"/>
    </source>
</evidence>
<dbReference type="Proteomes" id="UP000022141">
    <property type="component" value="Unassembled WGS sequence"/>
</dbReference>
<feature type="modified residue" description="4-aspartylphosphate" evidence="5">
    <location>
        <position position="57"/>
    </location>
</feature>
<evidence type="ECO:0000259" key="7">
    <source>
        <dbReference type="PROSITE" id="PS50110"/>
    </source>
</evidence>
<keyword evidence="1 5" id="KW-0597">Phosphoprotein</keyword>
<dbReference type="CDD" id="cd06170">
    <property type="entry name" value="LuxR_C_like"/>
    <property type="match status" value="1"/>
</dbReference>
<keyword evidence="9" id="KW-1185">Reference proteome</keyword>
<dbReference type="eggNOG" id="COG2197">
    <property type="taxonomic scope" value="Bacteria"/>
</dbReference>
<dbReference type="PROSITE" id="PS50110">
    <property type="entry name" value="RESPONSE_REGULATORY"/>
    <property type="match status" value="1"/>
</dbReference>
<name>A0A011R8X3_ACCRE</name>
<dbReference type="InterPro" id="IPR011006">
    <property type="entry name" value="CheY-like_superfamily"/>
</dbReference>
<protein>
    <submittedName>
        <fullName evidence="8">Nitrogen regulation protein C</fullName>
    </submittedName>
</protein>
<keyword evidence="4" id="KW-0804">Transcription</keyword>
<evidence type="ECO:0000259" key="6">
    <source>
        <dbReference type="PROSITE" id="PS50043"/>
    </source>
</evidence>
<dbReference type="SUPFAM" id="SSF46894">
    <property type="entry name" value="C-terminal effector domain of the bipartite response regulators"/>
    <property type="match status" value="1"/>
</dbReference>
<dbReference type="GO" id="GO:0003677">
    <property type="term" value="F:DNA binding"/>
    <property type="evidence" value="ECO:0007669"/>
    <property type="project" value="UniProtKB-KW"/>
</dbReference>
<dbReference type="PATRIC" id="fig|1454004.3.peg.2534"/>
<reference evidence="8" key="1">
    <citation type="submission" date="2014-02" db="EMBL/GenBank/DDBJ databases">
        <title>Expanding our view of genomic diversity in Candidatus Accumulibacter clades.</title>
        <authorList>
            <person name="Skennerton C.T."/>
            <person name="Barr J.J."/>
            <person name="Slater F.R."/>
            <person name="Bond P.L."/>
            <person name="Tyson G.W."/>
        </authorList>
    </citation>
    <scope>NUCLEOTIDE SEQUENCE [LARGE SCALE GENOMIC DNA]</scope>
</reference>
<dbReference type="AlphaFoldDB" id="A0A011R8X3"/>
<keyword evidence="2" id="KW-0805">Transcription regulation</keyword>
<accession>A0A011R8X3</accession>